<feature type="region of interest" description="Disordered" evidence="1">
    <location>
        <begin position="43"/>
        <end position="83"/>
    </location>
</feature>
<protein>
    <submittedName>
        <fullName evidence="2">(wild Malaysian banana) hypothetical protein</fullName>
    </submittedName>
</protein>
<evidence type="ECO:0000313" key="2">
    <source>
        <dbReference type="EMBL" id="CAG1834955.1"/>
    </source>
</evidence>
<name>A0A8D7EZ05_MUSAM</name>
<accession>A0A8D7EZ05</accession>
<dbReference type="EMBL" id="HG996474">
    <property type="protein sequence ID" value="CAG1834955.1"/>
    <property type="molecule type" value="Genomic_DNA"/>
</dbReference>
<organism evidence="2">
    <name type="scientific">Musa acuminata subsp. malaccensis</name>
    <name type="common">Wild banana</name>
    <name type="synonym">Musa malaccensis</name>
    <dbReference type="NCBI Taxonomy" id="214687"/>
    <lineage>
        <taxon>Eukaryota</taxon>
        <taxon>Viridiplantae</taxon>
        <taxon>Streptophyta</taxon>
        <taxon>Embryophyta</taxon>
        <taxon>Tracheophyta</taxon>
        <taxon>Spermatophyta</taxon>
        <taxon>Magnoliopsida</taxon>
        <taxon>Liliopsida</taxon>
        <taxon>Zingiberales</taxon>
        <taxon>Musaceae</taxon>
        <taxon>Musa</taxon>
    </lineage>
</organism>
<evidence type="ECO:0000256" key="1">
    <source>
        <dbReference type="SAM" id="MobiDB-lite"/>
    </source>
</evidence>
<dbReference type="AlphaFoldDB" id="A0A8D7EZ05"/>
<sequence>MGSINYSAIRIQTCVCNMHIYVERERKRQDPFLSPCERLLQVEGEEGEDGGPKHGSDSGCNREGGAGGGRGGGFSSEGCSCRSGGDEDGAGDLLHLHCWRWTARESGRSSTAS</sequence>
<feature type="compositionally biased region" description="Gly residues" evidence="1">
    <location>
        <begin position="62"/>
        <end position="75"/>
    </location>
</feature>
<proteinExistence type="predicted"/>
<reference evidence="2" key="1">
    <citation type="submission" date="2021-03" db="EMBL/GenBank/DDBJ databases">
        <authorList>
            <consortium name="Genoscope - CEA"/>
            <person name="William W."/>
        </authorList>
    </citation>
    <scope>NUCLEOTIDE SEQUENCE</scope>
    <source>
        <strain evidence="2">Doubled-haploid Pahang</strain>
    </source>
</reference>
<gene>
    <name evidence="2" type="ORF">GSMUA_230600.1</name>
</gene>